<feature type="chain" id="PRO_5032331702" evidence="1">
    <location>
        <begin position="42"/>
        <end position="171"/>
    </location>
</feature>
<evidence type="ECO:0000313" key="3">
    <source>
        <dbReference type="Proteomes" id="UP000594464"/>
    </source>
</evidence>
<proteinExistence type="predicted"/>
<dbReference type="AlphaFoldDB" id="A0A7T0G3R0"/>
<reference evidence="3" key="1">
    <citation type="submission" date="2020-02" db="EMBL/GenBank/DDBJ databases">
        <title>Genomic and physiological characterization of two novel Nitrospinaceae genera.</title>
        <authorList>
            <person name="Mueller A.J."/>
            <person name="Jung M.-Y."/>
            <person name="Strachan C.R."/>
            <person name="Herbold C.W."/>
            <person name="Kirkegaard R.H."/>
            <person name="Daims H."/>
        </authorList>
    </citation>
    <scope>NUCLEOTIDE SEQUENCE [LARGE SCALE GENOMIC DNA]</scope>
</reference>
<evidence type="ECO:0000256" key="1">
    <source>
        <dbReference type="SAM" id="SignalP"/>
    </source>
</evidence>
<dbReference type="Proteomes" id="UP000594464">
    <property type="component" value="Chromosome"/>
</dbReference>
<dbReference type="EMBL" id="CP048620">
    <property type="protein sequence ID" value="QPJ65599.1"/>
    <property type="molecule type" value="Genomic_DNA"/>
</dbReference>
<keyword evidence="1" id="KW-0732">Signal</keyword>
<protein>
    <submittedName>
        <fullName evidence="2">Uncharacterized protein</fullName>
    </submittedName>
</protein>
<name>A0A7T0G3R0_9BACT</name>
<evidence type="ECO:0000313" key="2">
    <source>
        <dbReference type="EMBL" id="QPJ65599.1"/>
    </source>
</evidence>
<gene>
    <name evidence="2" type="ORF">G3M78_09415</name>
</gene>
<accession>A0A7T0G3R0</accession>
<dbReference type="PROSITE" id="PS51257">
    <property type="entry name" value="PROKAR_LIPOPROTEIN"/>
    <property type="match status" value="1"/>
</dbReference>
<dbReference type="KEGG" id="nva:G3M78_09415"/>
<sequence length="171" mass="19490">MPAHRKLSSNNLHPDIRHVWKRSVLFLFAAIACLSALPVDAQTGNADDKDWVSLGLISYDKKYRIRPGDDFIIFNIQNNASKTITNLYAWIYKYQEDDEGKPGKFLLVNNPHRGGTIINRVPHRPGSRTEWRFPLMRGNAPQDPKGLFTLRASPKSILFAKTEPPRPAQKK</sequence>
<organism evidence="2 3">
    <name type="scientific">Candidatus Nitrohelix vancouverensis</name>
    <dbReference type="NCBI Taxonomy" id="2705534"/>
    <lineage>
        <taxon>Bacteria</taxon>
        <taxon>Pseudomonadati</taxon>
        <taxon>Nitrospinota/Tectimicrobiota group</taxon>
        <taxon>Nitrospinota</taxon>
        <taxon>Nitrospinia</taxon>
        <taxon>Nitrospinales</taxon>
        <taxon>Nitrospinaceae</taxon>
        <taxon>Candidatus Nitrohelix</taxon>
    </lineage>
</organism>
<feature type="signal peptide" evidence="1">
    <location>
        <begin position="1"/>
        <end position="41"/>
    </location>
</feature>